<dbReference type="RefSeq" id="WP_177180823.1">
    <property type="nucleotide sequence ID" value="NZ_FOHN01000049.1"/>
</dbReference>
<dbReference type="InterPro" id="IPR036465">
    <property type="entry name" value="vWFA_dom_sf"/>
</dbReference>
<feature type="region of interest" description="Disordered" evidence="4">
    <location>
        <begin position="333"/>
        <end position="353"/>
    </location>
</feature>
<dbReference type="Pfam" id="PF00553">
    <property type="entry name" value="CBM_2"/>
    <property type="match status" value="2"/>
</dbReference>
<organism evidence="8 9">
    <name type="scientific">[Clostridium] polysaccharolyticum</name>
    <dbReference type="NCBI Taxonomy" id="29364"/>
    <lineage>
        <taxon>Bacteria</taxon>
        <taxon>Bacillati</taxon>
        <taxon>Bacillota</taxon>
        <taxon>Clostridia</taxon>
        <taxon>Lachnospirales</taxon>
        <taxon>Lachnospiraceae</taxon>
    </lineage>
</organism>
<evidence type="ECO:0000256" key="1">
    <source>
        <dbReference type="ARBA" id="ARBA00004613"/>
    </source>
</evidence>
<dbReference type="PROSITE" id="PS51173">
    <property type="entry name" value="CBM2"/>
    <property type="match status" value="2"/>
</dbReference>
<dbReference type="InterPro" id="IPR002035">
    <property type="entry name" value="VWF_A"/>
</dbReference>
<sequence length="1027" mass="115312">MRKWKKRILSVLLILAIMGNVIVPSSIQAETAKEGQAVKQIETEKTYTEDGLNITFQITSQWDGACNTQVTIQNTSKKTRNNWALQFRMAGDIVQIWNGTVYQHENDKYIIKNAGYNEQIKSGQSIQFGYMTKTNAAFALPDSVKILSRQKTAEDKDFQVDFQVTDQWDSGFNGELQVKNHSLNSIEGWTLEFDYEGEIYSFWEADIIAHSQNHYIIENRGYNYKIPAESTLKLGFGGASTDRAPEHFVLKHWTIEEPEPASESEELEKSYLDVIRRNLSMKGLPADPIRLADDYDGDGLDLKQEYDYDTNPFEKDSDEDGIEDGEEVLVYQTDPCDTDTDSDQMSDGTERKTGLNPLLQDTDGDGICDGEEVVTQEVSLDLAYELELAKVGTLPEVTLTGKGDYSHKLWVEPVTENDAILEIDSVVGTAYEFFHEDALAFETGELAFQLSDKVLRQNNPEELAIAWYNEEENSLEPMESKYDAKTKTISAAVEHFSIYMVINTAKFLYYSDWENESELIETGKADIVFVIDTTGSMREPIETIRKSIPAFVKKLKEKKVDARFGLVTFKDIYQDDIDSTKNYGWYTSADAFADRLQALPVGGGGGDGPETPLDGLESAFQMRYRTSVKRYVILVTDADYHDGIVKDTTVTLDAQITKLAQKEITVSVFTKTKLYPVYQNAIQTSGGEIADIQKNFAIEAAPLAVKVGKGASGGCWVRLANHTVVHLKKNPLLNDSSVDSDKDGIPDSIELGITKKMKLYNPYGKKYEYQNVWTFSSNPAKKDTDGDNWNDSEDLNPKRFDILLTKKTKHTLEFNTGRTWNQISCTAYDYWDNAKAVFGIPAKHPIPAKKWKKLVQYYQKNCKQKFTVTELTAIGLFNPEGAKLYMDSSKGSTREKVFRNLAGRASDNYQHKGVLGWEKWKKVSKKKQGSFLKGTVLSEADMNFSGKLYRVCDIYTVLNSIAAAGAVIIAIVATVKATPVVLANLKGIAYYCEAYGIKEGLDMYSCMGLRGVPESIVSIIQMDLQDG</sequence>
<name>A0A1I0G5Q4_9FIRM</name>
<protein>
    <submittedName>
        <fullName evidence="8">von Willebrand factor type A domain-containing protein</fullName>
    </submittedName>
</protein>
<dbReference type="PANTHER" id="PTHR47763:SF1">
    <property type="entry name" value="DUF659 DOMAIN-CONTAINING PROTEIN"/>
    <property type="match status" value="1"/>
</dbReference>
<dbReference type="Gene3D" id="3.40.50.410">
    <property type="entry name" value="von Willebrand factor, type A domain"/>
    <property type="match status" value="1"/>
</dbReference>
<accession>A0A1I0G5Q4</accession>
<keyword evidence="3 5" id="KW-0732">Signal</keyword>
<evidence type="ECO:0000256" key="3">
    <source>
        <dbReference type="ARBA" id="ARBA00022729"/>
    </source>
</evidence>
<gene>
    <name evidence="8" type="ORF">SAMN04487772_1496</name>
</gene>
<dbReference type="InterPro" id="IPR056861">
    <property type="entry name" value="HMCN1-like_VWA"/>
</dbReference>
<dbReference type="InterPro" id="IPR001919">
    <property type="entry name" value="CBD2"/>
</dbReference>
<feature type="domain" description="VWFA" evidence="6">
    <location>
        <begin position="526"/>
        <end position="669"/>
    </location>
</feature>
<keyword evidence="9" id="KW-1185">Reference proteome</keyword>
<evidence type="ECO:0000259" key="7">
    <source>
        <dbReference type="PROSITE" id="PS51173"/>
    </source>
</evidence>
<dbReference type="PROSITE" id="PS50234">
    <property type="entry name" value="VWFA"/>
    <property type="match status" value="1"/>
</dbReference>
<dbReference type="InterPro" id="IPR008965">
    <property type="entry name" value="CBM2/CBM3_carb-bd_dom_sf"/>
</dbReference>
<feature type="non-terminal residue" evidence="8">
    <location>
        <position position="1027"/>
    </location>
</feature>
<dbReference type="GO" id="GO:0030247">
    <property type="term" value="F:polysaccharide binding"/>
    <property type="evidence" value="ECO:0007669"/>
    <property type="project" value="UniProtKB-UniRule"/>
</dbReference>
<dbReference type="PANTHER" id="PTHR47763">
    <property type="entry name" value="ALPHA-PROTEIN KINASE VWKA"/>
    <property type="match status" value="1"/>
</dbReference>
<dbReference type="EMBL" id="FOHN01000049">
    <property type="protein sequence ID" value="SET66259.1"/>
    <property type="molecule type" value="Genomic_DNA"/>
</dbReference>
<feature type="domain" description="CBM2" evidence="7">
    <location>
        <begin position="45"/>
        <end position="148"/>
    </location>
</feature>
<dbReference type="AlphaFoldDB" id="A0A1I0G5Q4"/>
<feature type="signal peptide" evidence="5">
    <location>
        <begin position="1"/>
        <end position="29"/>
    </location>
</feature>
<dbReference type="Gene3D" id="2.60.40.290">
    <property type="match status" value="2"/>
</dbReference>
<dbReference type="Proteomes" id="UP000199800">
    <property type="component" value="Unassembled WGS sequence"/>
</dbReference>
<dbReference type="GO" id="GO:0005737">
    <property type="term" value="C:cytoplasm"/>
    <property type="evidence" value="ECO:0007669"/>
    <property type="project" value="TreeGrafter"/>
</dbReference>
<dbReference type="GO" id="GO:0005975">
    <property type="term" value="P:carbohydrate metabolic process"/>
    <property type="evidence" value="ECO:0007669"/>
    <property type="project" value="InterPro"/>
</dbReference>
<dbReference type="SMART" id="SM00327">
    <property type="entry name" value="VWA"/>
    <property type="match status" value="1"/>
</dbReference>
<dbReference type="InterPro" id="IPR052969">
    <property type="entry name" value="Thr-specific_kinase-like"/>
</dbReference>
<keyword evidence="2" id="KW-0964">Secreted</keyword>
<proteinExistence type="predicted"/>
<reference evidence="8 9" key="1">
    <citation type="submission" date="2016-10" db="EMBL/GenBank/DDBJ databases">
        <authorList>
            <person name="de Groot N.N."/>
        </authorList>
    </citation>
    <scope>NUCLEOTIDE SEQUENCE [LARGE SCALE GENOMIC DNA]</scope>
    <source>
        <strain evidence="8 9">DSM 1801</strain>
    </source>
</reference>
<evidence type="ECO:0000256" key="5">
    <source>
        <dbReference type="SAM" id="SignalP"/>
    </source>
</evidence>
<feature type="domain" description="CBM2" evidence="7">
    <location>
        <begin position="151"/>
        <end position="258"/>
    </location>
</feature>
<comment type="subcellular location">
    <subcellularLocation>
        <location evidence="1">Secreted</location>
    </subcellularLocation>
</comment>
<evidence type="ECO:0000313" key="9">
    <source>
        <dbReference type="Proteomes" id="UP000199800"/>
    </source>
</evidence>
<dbReference type="Gene3D" id="3.90.182.10">
    <property type="entry name" value="Toxin - Anthrax Protective Antigen,domain 1"/>
    <property type="match status" value="1"/>
</dbReference>
<dbReference type="STRING" id="29364.SAMN04487772_1496"/>
<dbReference type="Pfam" id="PF25106">
    <property type="entry name" value="VWA_4"/>
    <property type="match status" value="1"/>
</dbReference>
<evidence type="ECO:0000256" key="4">
    <source>
        <dbReference type="SAM" id="MobiDB-lite"/>
    </source>
</evidence>
<evidence type="ECO:0000259" key="6">
    <source>
        <dbReference type="PROSITE" id="PS50234"/>
    </source>
</evidence>
<dbReference type="SUPFAM" id="SSF53300">
    <property type="entry name" value="vWA-like"/>
    <property type="match status" value="1"/>
</dbReference>
<evidence type="ECO:0000256" key="2">
    <source>
        <dbReference type="ARBA" id="ARBA00022525"/>
    </source>
</evidence>
<evidence type="ECO:0000313" key="8">
    <source>
        <dbReference type="EMBL" id="SET66259.1"/>
    </source>
</evidence>
<dbReference type="InterPro" id="IPR012291">
    <property type="entry name" value="CBM2_carb-bd_dom_sf"/>
</dbReference>
<dbReference type="SUPFAM" id="SSF49384">
    <property type="entry name" value="Carbohydrate-binding domain"/>
    <property type="match status" value="2"/>
</dbReference>
<dbReference type="GO" id="GO:0004553">
    <property type="term" value="F:hydrolase activity, hydrolyzing O-glycosyl compounds"/>
    <property type="evidence" value="ECO:0007669"/>
    <property type="project" value="InterPro"/>
</dbReference>
<feature type="chain" id="PRO_5011526095" evidence="5">
    <location>
        <begin position="30"/>
        <end position="1027"/>
    </location>
</feature>
<dbReference type="SMART" id="SM00637">
    <property type="entry name" value="CBD_II"/>
    <property type="match status" value="2"/>
</dbReference>
<dbReference type="GO" id="GO:0004674">
    <property type="term" value="F:protein serine/threonine kinase activity"/>
    <property type="evidence" value="ECO:0007669"/>
    <property type="project" value="TreeGrafter"/>
</dbReference>
<dbReference type="CDD" id="cd00198">
    <property type="entry name" value="vWFA"/>
    <property type="match status" value="1"/>
</dbReference>